<name>A0ABN7RYB3_OIKDI</name>
<gene>
    <name evidence="4" type="ORF">OKIOD_LOCUS2507</name>
</gene>
<evidence type="ECO:0000256" key="1">
    <source>
        <dbReference type="ARBA" id="ARBA00001913"/>
    </source>
</evidence>
<keyword evidence="5" id="KW-1185">Reference proteome</keyword>
<comment type="cofactor">
    <cofactor evidence="1">
        <name>Ca(2+)</name>
        <dbReference type="ChEBI" id="CHEBI:29108"/>
    </cofactor>
</comment>
<dbReference type="SUPFAM" id="SSF53649">
    <property type="entry name" value="Alkaline phosphatase-like"/>
    <property type="match status" value="1"/>
</dbReference>
<accession>A0ABN7RYB3</accession>
<reference evidence="4 5" key="1">
    <citation type="submission" date="2021-04" db="EMBL/GenBank/DDBJ databases">
        <authorList>
            <person name="Bliznina A."/>
        </authorList>
    </citation>
    <scope>NUCLEOTIDE SEQUENCE [LARGE SCALE GENOMIC DNA]</scope>
</reference>
<evidence type="ECO:0000313" key="5">
    <source>
        <dbReference type="Proteomes" id="UP001158576"/>
    </source>
</evidence>
<dbReference type="InterPro" id="IPR050738">
    <property type="entry name" value="Sulfatase"/>
</dbReference>
<comment type="similarity">
    <text evidence="2">Belongs to the sulfatase family.</text>
</comment>
<dbReference type="InterPro" id="IPR017850">
    <property type="entry name" value="Alkaline_phosphatase_core_sf"/>
</dbReference>
<organism evidence="4 5">
    <name type="scientific">Oikopleura dioica</name>
    <name type="common">Tunicate</name>
    <dbReference type="NCBI Taxonomy" id="34765"/>
    <lineage>
        <taxon>Eukaryota</taxon>
        <taxon>Metazoa</taxon>
        <taxon>Chordata</taxon>
        <taxon>Tunicata</taxon>
        <taxon>Appendicularia</taxon>
        <taxon>Copelata</taxon>
        <taxon>Oikopleuridae</taxon>
        <taxon>Oikopleura</taxon>
    </lineage>
</organism>
<dbReference type="Pfam" id="PF00884">
    <property type="entry name" value="Sulfatase"/>
    <property type="match status" value="1"/>
</dbReference>
<dbReference type="PANTHER" id="PTHR42693:SF33">
    <property type="entry name" value="ARYLSULFATASE"/>
    <property type="match status" value="1"/>
</dbReference>
<evidence type="ECO:0000313" key="4">
    <source>
        <dbReference type="EMBL" id="CAG5085633.1"/>
    </source>
</evidence>
<dbReference type="PANTHER" id="PTHR42693">
    <property type="entry name" value="ARYLSULFATASE FAMILY MEMBER"/>
    <property type="match status" value="1"/>
</dbReference>
<evidence type="ECO:0000259" key="3">
    <source>
        <dbReference type="Pfam" id="PF00884"/>
    </source>
</evidence>
<feature type="domain" description="Sulfatase N-terminal" evidence="3">
    <location>
        <begin position="20"/>
        <end position="439"/>
    </location>
</feature>
<sequence>MKLFSSLIAFSIAENKARRPNVILLNCDDFGIGDFQIYNREAKVPTPNIDRLGNEGVKFLDAHNGSSRCSPSRYMLMTGRYAMADNEYRKILPGEPQLAEMFKKSGYKTGIFGKFQPLSYWLVNQNETREETQTRRLLDAEFHAEMKGLGRSFRNLRTSNYKPGIYEQKISPLNHGYDYSFTNSFICCEPGGFYENGKGIEPVDTWFKQQAYPETTPEDAPKPYNPETGGCTTFPTTGYMGDARQDEKFDSESEDLPIYFCNFPRQQVAMKSYDTRYAEEMTIPKLEKFIDDNQDEEFFVYYGMRSGHGPFNTPLRFRNQTEVGNLGEMIREADEIVGKILNRLEENGIADDTLVMFMTDNGPAISAEDILASFGHNQRQLDLPNGTVELAGTKNSQGEAGHRTPFLWRYPRRFSPKVLHDPKVPVSTVDIYATLAELIEYELDCNEAPDSRSLVGYLETGEAKEQLKKVPIMTHANIRGLNASLRKEQFKYVPGLKSLHNLERDPEEKDNLYEKEGYQKFVGYLDSYLSDYLEYIDNREATTDKGANKDHCFPRFKRLQKYF</sequence>
<proteinExistence type="inferred from homology"/>
<protein>
    <submittedName>
        <fullName evidence="4">Oidioi.mRNA.OKI2018_I69.PAR.g10949.t1.cds</fullName>
    </submittedName>
</protein>
<dbReference type="Proteomes" id="UP001158576">
    <property type="component" value="Chromosome PAR"/>
</dbReference>
<dbReference type="Gene3D" id="3.40.720.10">
    <property type="entry name" value="Alkaline Phosphatase, subunit A"/>
    <property type="match status" value="1"/>
</dbReference>
<evidence type="ECO:0000256" key="2">
    <source>
        <dbReference type="ARBA" id="ARBA00008779"/>
    </source>
</evidence>
<dbReference type="InterPro" id="IPR000917">
    <property type="entry name" value="Sulfatase_N"/>
</dbReference>
<dbReference type="EMBL" id="OU015568">
    <property type="protein sequence ID" value="CAG5085633.1"/>
    <property type="molecule type" value="Genomic_DNA"/>
</dbReference>